<dbReference type="SUPFAM" id="SSF47413">
    <property type="entry name" value="lambda repressor-like DNA-binding domains"/>
    <property type="match status" value="1"/>
</dbReference>
<dbReference type="InterPro" id="IPR010982">
    <property type="entry name" value="Lambda_DNA-bd_dom_sf"/>
</dbReference>
<feature type="domain" description="HTH cro/C1-type" evidence="1">
    <location>
        <begin position="29"/>
        <end position="81"/>
    </location>
</feature>
<comment type="caution">
    <text evidence="2">The sequence shown here is derived from an EMBL/GenBank/DDBJ whole genome shotgun (WGS) entry which is preliminary data.</text>
</comment>
<dbReference type="GO" id="GO:0003677">
    <property type="term" value="F:DNA binding"/>
    <property type="evidence" value="ECO:0007669"/>
    <property type="project" value="InterPro"/>
</dbReference>
<dbReference type="PROSITE" id="PS50943">
    <property type="entry name" value="HTH_CROC1"/>
    <property type="match status" value="1"/>
</dbReference>
<accession>A0A096B4D3</accession>
<proteinExistence type="predicted"/>
<dbReference type="InterPro" id="IPR001387">
    <property type="entry name" value="Cro/C1-type_HTH"/>
</dbReference>
<sequence length="83" mass="9058">MQQPKINLEHGVPSQVVDLIFDKGYSPAKAWREYLGVTQAQAAENIGISQSAYSQLENSTTPTLSARAKIAKALNINPEQLDC</sequence>
<name>A0A096B4D3_9BURK</name>
<reference evidence="2 3" key="1">
    <citation type="submission" date="2014-07" db="EMBL/GenBank/DDBJ databases">
        <authorList>
            <person name="McCorrison J."/>
            <person name="Sanka R."/>
            <person name="Torralba M."/>
            <person name="Gillis M."/>
            <person name="Haft D.H."/>
            <person name="Methe B."/>
            <person name="Sutton G."/>
            <person name="Nelson K.E."/>
        </authorList>
    </citation>
    <scope>NUCLEOTIDE SEQUENCE [LARGE SCALE GENOMIC DNA]</scope>
    <source>
        <strain evidence="2 3">DNF00040</strain>
    </source>
</reference>
<dbReference type="SMART" id="SM00530">
    <property type="entry name" value="HTH_XRE"/>
    <property type="match status" value="1"/>
</dbReference>
<gene>
    <name evidence="2" type="ORF">HMPREF2130_09535</name>
</gene>
<evidence type="ECO:0000259" key="1">
    <source>
        <dbReference type="PROSITE" id="PS50943"/>
    </source>
</evidence>
<protein>
    <submittedName>
        <fullName evidence="2">XRE family transcriptional regulator</fullName>
    </submittedName>
</protein>
<organism evidence="2 3">
    <name type="scientific">Oligella urethralis DNF00040</name>
    <dbReference type="NCBI Taxonomy" id="1401065"/>
    <lineage>
        <taxon>Bacteria</taxon>
        <taxon>Pseudomonadati</taxon>
        <taxon>Pseudomonadota</taxon>
        <taxon>Betaproteobacteria</taxon>
        <taxon>Burkholderiales</taxon>
        <taxon>Alcaligenaceae</taxon>
        <taxon>Oligella</taxon>
    </lineage>
</organism>
<dbReference type="Proteomes" id="UP000029629">
    <property type="component" value="Unassembled WGS sequence"/>
</dbReference>
<evidence type="ECO:0000313" key="3">
    <source>
        <dbReference type="Proteomes" id="UP000029629"/>
    </source>
</evidence>
<dbReference type="Gene3D" id="1.10.260.40">
    <property type="entry name" value="lambda repressor-like DNA-binding domains"/>
    <property type="match status" value="1"/>
</dbReference>
<dbReference type="CDD" id="cd00093">
    <property type="entry name" value="HTH_XRE"/>
    <property type="match status" value="1"/>
</dbReference>
<dbReference type="EMBL" id="JRNI01000057">
    <property type="protein sequence ID" value="KGF28154.1"/>
    <property type="molecule type" value="Genomic_DNA"/>
</dbReference>
<dbReference type="eggNOG" id="COG1396">
    <property type="taxonomic scope" value="Bacteria"/>
</dbReference>
<evidence type="ECO:0000313" key="2">
    <source>
        <dbReference type="EMBL" id="KGF28154.1"/>
    </source>
</evidence>
<dbReference type="AlphaFoldDB" id="A0A096B4D3"/>
<dbReference type="Pfam" id="PF01381">
    <property type="entry name" value="HTH_3"/>
    <property type="match status" value="1"/>
</dbReference>
<keyword evidence="3" id="KW-1185">Reference proteome</keyword>